<dbReference type="Pfam" id="PF01979">
    <property type="entry name" value="Amidohydro_1"/>
    <property type="match status" value="1"/>
</dbReference>
<sequence length="474" mass="51505">MKKLCMAILMALPAWPLAAQKIKADLLVHSATIIDVRSGQLITGKAFAIRNDSILAVFDAGQRNRYDAATVIDAKGKYAVPGLWDAHIHFGGGDSLAHENKNLLPLFLAHGITAVRDCAADISHFVLQWRDSINNGTLQGPTIFTSGPKLEGYKSVWKGDIEIGTTAELHHALDSLRQLNVDFIKITDNTLQPALYLESIREARKRGYVISGHVPYAIPMKQIVDAGIGSIEHITYLLKAGSSEEENISAQVAAGQLKGRDLSQRITDTYNRESALKMYRYMAQHGTAVTPTLSLGHLLAYFDEHDPRKDAYLQYIGKGLQKTYEGRVNNILKHDAAAIAARKAAFIKSASVLPVLQEAGVKILAGTDAGYLNSYTYPGLGLHTELALMVQYGLTPLQALQASVINAPEFLGKKSYGSIAAGKKADILLLNANPLKDITNTQKIDAVITKGIFLNRRQLDGLLATTAEKTAKGI</sequence>
<dbReference type="AlphaFoldDB" id="A0A3N4PKV6"/>
<keyword evidence="3" id="KW-0378">Hydrolase</keyword>
<organism evidence="3 4">
    <name type="scientific">Chitinophaga lutea</name>
    <dbReference type="NCBI Taxonomy" id="2488634"/>
    <lineage>
        <taxon>Bacteria</taxon>
        <taxon>Pseudomonadati</taxon>
        <taxon>Bacteroidota</taxon>
        <taxon>Chitinophagia</taxon>
        <taxon>Chitinophagales</taxon>
        <taxon>Chitinophagaceae</taxon>
        <taxon>Chitinophaga</taxon>
    </lineage>
</organism>
<dbReference type="SUPFAM" id="SSF51556">
    <property type="entry name" value="Metallo-dependent hydrolases"/>
    <property type="match status" value="1"/>
</dbReference>
<keyword evidence="1" id="KW-0732">Signal</keyword>
<dbReference type="Gene3D" id="1.20.58.520">
    <property type="entry name" value="Amidohydrolase"/>
    <property type="match status" value="1"/>
</dbReference>
<proteinExistence type="predicted"/>
<dbReference type="SUPFAM" id="SSF51338">
    <property type="entry name" value="Composite domain of metallo-dependent hydrolases"/>
    <property type="match status" value="1"/>
</dbReference>
<dbReference type="RefSeq" id="WP_123848309.1">
    <property type="nucleotide sequence ID" value="NZ_RPDH01000002.1"/>
</dbReference>
<protein>
    <submittedName>
        <fullName evidence="3">Amidohydrolase</fullName>
    </submittedName>
</protein>
<feature type="signal peptide" evidence="1">
    <location>
        <begin position="1"/>
        <end position="18"/>
    </location>
</feature>
<gene>
    <name evidence="3" type="ORF">EGT74_20145</name>
</gene>
<dbReference type="GO" id="GO:0016810">
    <property type="term" value="F:hydrolase activity, acting on carbon-nitrogen (but not peptide) bonds"/>
    <property type="evidence" value="ECO:0007669"/>
    <property type="project" value="InterPro"/>
</dbReference>
<dbReference type="EMBL" id="RPDH01000002">
    <property type="protein sequence ID" value="RPE09312.1"/>
    <property type="molecule type" value="Genomic_DNA"/>
</dbReference>
<evidence type="ECO:0000259" key="2">
    <source>
        <dbReference type="Pfam" id="PF01979"/>
    </source>
</evidence>
<dbReference type="InterPro" id="IPR011059">
    <property type="entry name" value="Metal-dep_hydrolase_composite"/>
</dbReference>
<dbReference type="Proteomes" id="UP000278351">
    <property type="component" value="Unassembled WGS sequence"/>
</dbReference>
<dbReference type="OrthoDB" id="9797498at2"/>
<comment type="caution">
    <text evidence="3">The sequence shown here is derived from an EMBL/GenBank/DDBJ whole genome shotgun (WGS) entry which is preliminary data.</text>
</comment>
<dbReference type="Gene3D" id="3.40.50.10910">
    <property type="entry name" value="Amidohydrolase"/>
    <property type="match status" value="1"/>
</dbReference>
<reference evidence="3 4" key="1">
    <citation type="submission" date="2018-11" db="EMBL/GenBank/DDBJ databases">
        <title>Chitinophaga lutea sp.nov., isolate from arsenic contaminated soil.</title>
        <authorList>
            <person name="Zong Y."/>
        </authorList>
    </citation>
    <scope>NUCLEOTIDE SEQUENCE [LARGE SCALE GENOMIC DNA]</scope>
    <source>
        <strain evidence="3 4">ZY74</strain>
    </source>
</reference>
<dbReference type="PANTHER" id="PTHR43135">
    <property type="entry name" value="ALPHA-D-RIBOSE 1-METHYLPHOSPHONATE 5-TRIPHOSPHATE DIPHOSPHATASE"/>
    <property type="match status" value="1"/>
</dbReference>
<evidence type="ECO:0000313" key="3">
    <source>
        <dbReference type="EMBL" id="RPE09312.1"/>
    </source>
</evidence>
<feature type="chain" id="PRO_5018237279" evidence="1">
    <location>
        <begin position="19"/>
        <end position="474"/>
    </location>
</feature>
<dbReference type="InterPro" id="IPR032466">
    <property type="entry name" value="Metal_Hydrolase"/>
</dbReference>
<feature type="domain" description="Amidohydrolase-related" evidence="2">
    <location>
        <begin position="79"/>
        <end position="451"/>
    </location>
</feature>
<accession>A0A3N4PKV6</accession>
<evidence type="ECO:0000313" key="4">
    <source>
        <dbReference type="Proteomes" id="UP000278351"/>
    </source>
</evidence>
<dbReference type="Gene3D" id="3.30.110.90">
    <property type="entry name" value="Amidohydrolase"/>
    <property type="match status" value="1"/>
</dbReference>
<dbReference type="InterPro" id="IPR051781">
    <property type="entry name" value="Metallo-dep_Hydrolase"/>
</dbReference>
<evidence type="ECO:0000256" key="1">
    <source>
        <dbReference type="SAM" id="SignalP"/>
    </source>
</evidence>
<name>A0A3N4PKV6_9BACT</name>
<dbReference type="Gene3D" id="2.30.40.10">
    <property type="entry name" value="Urease, subunit C, domain 1"/>
    <property type="match status" value="1"/>
</dbReference>
<dbReference type="PANTHER" id="PTHR43135:SF3">
    <property type="entry name" value="ALPHA-D-RIBOSE 1-METHYLPHOSPHONATE 5-TRIPHOSPHATE DIPHOSPHATASE"/>
    <property type="match status" value="1"/>
</dbReference>
<dbReference type="InterPro" id="IPR006680">
    <property type="entry name" value="Amidohydro-rel"/>
</dbReference>
<keyword evidence="4" id="KW-1185">Reference proteome</keyword>